<reference evidence="2 3" key="1">
    <citation type="submission" date="2020-03" db="EMBL/GenBank/DDBJ databases">
        <title>Sequencing the genomes of 1000 actinobacteria strains.</title>
        <authorList>
            <person name="Klenk H.-P."/>
        </authorList>
    </citation>
    <scope>NUCLEOTIDE SEQUENCE [LARGE SCALE GENOMIC DNA]</scope>
    <source>
        <strain evidence="2 3">DSM 18964</strain>
    </source>
</reference>
<name>A0A846S547_9MICO</name>
<evidence type="ECO:0000313" key="2">
    <source>
        <dbReference type="EMBL" id="NJC58143.1"/>
    </source>
</evidence>
<keyword evidence="3" id="KW-1185">Reference proteome</keyword>
<dbReference type="Proteomes" id="UP000576792">
    <property type="component" value="Unassembled WGS sequence"/>
</dbReference>
<dbReference type="AlphaFoldDB" id="A0A846S547"/>
<comment type="caution">
    <text evidence="2">The sequence shown here is derived from an EMBL/GenBank/DDBJ whole genome shotgun (WGS) entry which is preliminary data.</text>
</comment>
<proteinExistence type="predicted"/>
<evidence type="ECO:0000313" key="3">
    <source>
        <dbReference type="Proteomes" id="UP000576792"/>
    </source>
</evidence>
<dbReference type="InterPro" id="IPR003673">
    <property type="entry name" value="CoA-Trfase_fam_III"/>
</dbReference>
<dbReference type="SUPFAM" id="SSF89796">
    <property type="entry name" value="CoA-transferase family III (CaiB/BaiF)"/>
    <property type="match status" value="1"/>
</dbReference>
<dbReference type="RefSeq" id="WP_167951760.1">
    <property type="nucleotide sequence ID" value="NZ_BAAAPQ010000031.1"/>
</dbReference>
<dbReference type="Gene3D" id="3.30.1540.10">
    <property type="entry name" value="formyl-coa transferase, domain 3"/>
    <property type="match status" value="1"/>
</dbReference>
<dbReference type="EMBL" id="JAATJN010000001">
    <property type="protein sequence ID" value="NJC58143.1"/>
    <property type="molecule type" value="Genomic_DNA"/>
</dbReference>
<gene>
    <name evidence="2" type="ORF">BKA07_003178</name>
</gene>
<dbReference type="PANTHER" id="PTHR48207">
    <property type="entry name" value="SUCCINATE--HYDROXYMETHYLGLUTARATE COA-TRANSFERASE"/>
    <property type="match status" value="1"/>
</dbReference>
<sequence>MTQSEPEPDTQVNGPLDGLIVVEIATVIMGPLAGRLFAKLGAKVIHVESPGGDVIRRSGQSRNPGMSGAALSLGDGKKNITLDFSDATDQNTLNELIGIADIIVTNYLPRQRQKFGFDWDAVTAINSQCVLITGQGFASNSTEGDRPAYDDIIQAASGLSDVYRKSLGRPQYAPYVVADKVCALSMVYSGLAAIHRRHVTGLGQWVDVPMFDVMSDFNMVEQLNDYSFDPPLGDAGWHRTINPARRPHPTTDGWVCILPYNDKQWRDFFTIDNPSAIDAGVPFATNRDRNTHVEETQALIAEFAAQRSTAEVVELCHEHGIPAQAVTRIEDLVNDEYLKDRGTVELVDHPTEGHYWRTTPNVGFSESPMVPLNPASPADGDREDIMALIEQRRIG</sequence>
<protein>
    <submittedName>
        <fullName evidence="2">Crotonobetainyl-CoA:carnitine CoA-transferase CaiB-like acyl-CoA transferase</fullName>
    </submittedName>
</protein>
<accession>A0A846S547</accession>
<dbReference type="Gene3D" id="3.40.50.10540">
    <property type="entry name" value="Crotonobetainyl-coa:carnitine coa-transferase, domain 1"/>
    <property type="match status" value="1"/>
</dbReference>
<dbReference type="InterPro" id="IPR044855">
    <property type="entry name" value="CoA-Trfase_III_dom3_sf"/>
</dbReference>
<dbReference type="PANTHER" id="PTHR48207:SF4">
    <property type="entry name" value="BLL6097 PROTEIN"/>
    <property type="match status" value="1"/>
</dbReference>
<dbReference type="GO" id="GO:0008410">
    <property type="term" value="F:CoA-transferase activity"/>
    <property type="evidence" value="ECO:0007669"/>
    <property type="project" value="TreeGrafter"/>
</dbReference>
<evidence type="ECO:0000256" key="1">
    <source>
        <dbReference type="ARBA" id="ARBA00022679"/>
    </source>
</evidence>
<dbReference type="Pfam" id="PF02515">
    <property type="entry name" value="CoA_transf_3"/>
    <property type="match status" value="1"/>
</dbReference>
<dbReference type="InterPro" id="IPR023606">
    <property type="entry name" value="CoA-Trfase_III_dom_1_sf"/>
</dbReference>
<organism evidence="2 3">
    <name type="scientific">Brevibacterium marinum</name>
    <dbReference type="NCBI Taxonomy" id="418643"/>
    <lineage>
        <taxon>Bacteria</taxon>
        <taxon>Bacillati</taxon>
        <taxon>Actinomycetota</taxon>
        <taxon>Actinomycetes</taxon>
        <taxon>Micrococcales</taxon>
        <taxon>Brevibacteriaceae</taxon>
        <taxon>Brevibacterium</taxon>
    </lineage>
</organism>
<dbReference type="InterPro" id="IPR050483">
    <property type="entry name" value="CoA-transferase_III_domain"/>
</dbReference>
<keyword evidence="1 2" id="KW-0808">Transferase</keyword>